<dbReference type="AlphaFoldDB" id="A0AAW0LWA4"/>
<evidence type="ECO:0000313" key="1">
    <source>
        <dbReference type="EMBL" id="KAK7855371.1"/>
    </source>
</evidence>
<organism evidence="1 2">
    <name type="scientific">Quercus suber</name>
    <name type="common">Cork oak</name>
    <dbReference type="NCBI Taxonomy" id="58331"/>
    <lineage>
        <taxon>Eukaryota</taxon>
        <taxon>Viridiplantae</taxon>
        <taxon>Streptophyta</taxon>
        <taxon>Embryophyta</taxon>
        <taxon>Tracheophyta</taxon>
        <taxon>Spermatophyta</taxon>
        <taxon>Magnoliopsida</taxon>
        <taxon>eudicotyledons</taxon>
        <taxon>Gunneridae</taxon>
        <taxon>Pentapetalae</taxon>
        <taxon>rosids</taxon>
        <taxon>fabids</taxon>
        <taxon>Fagales</taxon>
        <taxon>Fagaceae</taxon>
        <taxon>Quercus</taxon>
    </lineage>
</organism>
<proteinExistence type="predicted"/>
<name>A0AAW0LWA4_QUESU</name>
<comment type="caution">
    <text evidence="1">The sequence shown here is derived from an EMBL/GenBank/DDBJ whole genome shotgun (WGS) entry which is preliminary data.</text>
</comment>
<gene>
    <name evidence="1" type="primary">KPNA1_0</name>
    <name evidence="1" type="ORF">CFP56_028239</name>
</gene>
<accession>A0AAW0LWA4</accession>
<dbReference type="Proteomes" id="UP000237347">
    <property type="component" value="Unassembled WGS sequence"/>
</dbReference>
<evidence type="ECO:0000313" key="2">
    <source>
        <dbReference type="Proteomes" id="UP000237347"/>
    </source>
</evidence>
<sequence>MRSTLHRVLVNGQERYSFVIDNQVLSRINKEACWTISNITAGNKGEIQVVLDAHNGLTSTMKPGANWVDMHLLEWMYVFYGVRKIWEEG</sequence>
<keyword evidence="2" id="KW-1185">Reference proteome</keyword>
<protein>
    <submittedName>
        <fullName evidence="1">Importin subunit alpha-5</fullName>
    </submittedName>
</protein>
<dbReference type="EMBL" id="PKMF04000046">
    <property type="protein sequence ID" value="KAK7855371.1"/>
    <property type="molecule type" value="Genomic_DNA"/>
</dbReference>
<reference evidence="1 2" key="1">
    <citation type="journal article" date="2018" name="Sci. Data">
        <title>The draft genome sequence of cork oak.</title>
        <authorList>
            <person name="Ramos A.M."/>
            <person name="Usie A."/>
            <person name="Barbosa P."/>
            <person name="Barros P.M."/>
            <person name="Capote T."/>
            <person name="Chaves I."/>
            <person name="Simoes F."/>
            <person name="Abreu I."/>
            <person name="Carrasquinho I."/>
            <person name="Faro C."/>
            <person name="Guimaraes J.B."/>
            <person name="Mendonca D."/>
            <person name="Nobrega F."/>
            <person name="Rodrigues L."/>
            <person name="Saibo N.J.M."/>
            <person name="Varela M.C."/>
            <person name="Egas C."/>
            <person name="Matos J."/>
            <person name="Miguel C.M."/>
            <person name="Oliveira M.M."/>
            <person name="Ricardo C.P."/>
            <person name="Goncalves S."/>
        </authorList>
    </citation>
    <scope>NUCLEOTIDE SEQUENCE [LARGE SCALE GENOMIC DNA]</scope>
    <source>
        <strain evidence="2">cv. HL8</strain>
    </source>
</reference>